<dbReference type="EMBL" id="ADKM02000130">
    <property type="protein sequence ID" value="EGC01325.1"/>
    <property type="molecule type" value="Genomic_DNA"/>
</dbReference>
<dbReference type="AlphaFoldDB" id="E9SH90"/>
<dbReference type="OrthoDB" id="1820385at2"/>
<dbReference type="PROSITE" id="PS51257">
    <property type="entry name" value="PROKAR_LIPOPROTEIN"/>
    <property type="match status" value="1"/>
</dbReference>
<evidence type="ECO:0000313" key="2">
    <source>
        <dbReference type="EMBL" id="EGC01325.1"/>
    </source>
</evidence>
<accession>E9SH90</accession>
<keyword evidence="1" id="KW-0732">Signal</keyword>
<dbReference type="Pfam" id="PF14270">
    <property type="entry name" value="DUF4358"/>
    <property type="match status" value="1"/>
</dbReference>
<dbReference type="STRING" id="246199.CUS_7618"/>
<comment type="caution">
    <text evidence="2">The sequence shown here is derived from an EMBL/GenBank/DDBJ whole genome shotgun (WGS) entry which is preliminary data.</text>
</comment>
<sequence length="163" mass="17551">MNMKIKMTLLLTAAALLMGGCGKSTVSESTADTAAAEVTAADLLGGIEDEKLDGIIMSGDEKFDKNAGKFFSVESADILDGGILYNTEGGYADEISAIKFADGIDGQKILKDRLESRTSTFRDYRPEELDKLEKAKVLKIGGFDVLIISDRADEFEKALGKKL</sequence>
<name>E9SH90_RUMAL</name>
<proteinExistence type="predicted"/>
<evidence type="ECO:0000256" key="1">
    <source>
        <dbReference type="SAM" id="SignalP"/>
    </source>
</evidence>
<dbReference type="eggNOG" id="ENOG50333CE">
    <property type="taxonomic scope" value="Bacteria"/>
</dbReference>
<organism evidence="2 3">
    <name type="scientific">Ruminococcus albus 8</name>
    <dbReference type="NCBI Taxonomy" id="246199"/>
    <lineage>
        <taxon>Bacteria</taxon>
        <taxon>Bacillati</taxon>
        <taxon>Bacillota</taxon>
        <taxon>Clostridia</taxon>
        <taxon>Eubacteriales</taxon>
        <taxon>Oscillospiraceae</taxon>
        <taxon>Ruminococcus</taxon>
    </lineage>
</organism>
<dbReference type="RefSeq" id="WP_002852755.1">
    <property type="nucleotide sequence ID" value="NZ_ADKM02000130.1"/>
</dbReference>
<feature type="chain" id="PRO_5038396364" evidence="1">
    <location>
        <begin position="27"/>
        <end position="163"/>
    </location>
</feature>
<evidence type="ECO:0000313" key="3">
    <source>
        <dbReference type="Proteomes" id="UP000004259"/>
    </source>
</evidence>
<keyword evidence="3" id="KW-1185">Reference proteome</keyword>
<gene>
    <name evidence="2" type="ORF">CUS_7618</name>
</gene>
<dbReference type="Proteomes" id="UP000004259">
    <property type="component" value="Unassembled WGS sequence"/>
</dbReference>
<reference evidence="2 3" key="1">
    <citation type="submission" date="2011-02" db="EMBL/GenBank/DDBJ databases">
        <authorList>
            <person name="Nelson K.E."/>
            <person name="Sutton G."/>
            <person name="Torralba M."/>
            <person name="Durkin S."/>
            <person name="Harkins D."/>
            <person name="Montgomery R."/>
            <person name="Ziemer C."/>
            <person name="Klaassens E."/>
            <person name="Ocuiv P."/>
            <person name="Morrison M."/>
        </authorList>
    </citation>
    <scope>NUCLEOTIDE SEQUENCE [LARGE SCALE GENOMIC DNA]</scope>
    <source>
        <strain evidence="2 3">8</strain>
    </source>
</reference>
<protein>
    <submittedName>
        <fullName evidence="2">Conserved domain protein</fullName>
    </submittedName>
</protein>
<feature type="signal peptide" evidence="1">
    <location>
        <begin position="1"/>
        <end position="26"/>
    </location>
</feature>
<dbReference type="InterPro" id="IPR025648">
    <property type="entry name" value="DUF4358"/>
</dbReference>